<dbReference type="GO" id="GO:0033619">
    <property type="term" value="P:membrane protein proteolysis"/>
    <property type="evidence" value="ECO:0007669"/>
    <property type="project" value="TreeGrafter"/>
</dbReference>
<protein>
    <recommendedName>
        <fullName evidence="9">PA domain-containing protein</fullName>
    </recommendedName>
</protein>
<dbReference type="GO" id="GO:0042500">
    <property type="term" value="F:aspartic endopeptidase activity, intramembrane cleaving"/>
    <property type="evidence" value="ECO:0007669"/>
    <property type="project" value="InterPro"/>
</dbReference>
<evidence type="ECO:0000256" key="8">
    <source>
        <dbReference type="SAM" id="Phobius"/>
    </source>
</evidence>
<feature type="compositionally biased region" description="Low complexity" evidence="7">
    <location>
        <begin position="530"/>
        <end position="544"/>
    </location>
</feature>
<evidence type="ECO:0000256" key="5">
    <source>
        <dbReference type="ARBA" id="ARBA00022989"/>
    </source>
</evidence>
<dbReference type="Pfam" id="PF02225">
    <property type="entry name" value="PA"/>
    <property type="match status" value="1"/>
</dbReference>
<proteinExistence type="inferred from homology"/>
<keyword evidence="11" id="KW-1185">Reference proteome</keyword>
<organism evidence="10 11">
    <name type="scientific">Larinioides sclopetarius</name>
    <dbReference type="NCBI Taxonomy" id="280406"/>
    <lineage>
        <taxon>Eukaryota</taxon>
        <taxon>Metazoa</taxon>
        <taxon>Ecdysozoa</taxon>
        <taxon>Arthropoda</taxon>
        <taxon>Chelicerata</taxon>
        <taxon>Arachnida</taxon>
        <taxon>Araneae</taxon>
        <taxon>Araneomorphae</taxon>
        <taxon>Entelegynae</taxon>
        <taxon>Araneoidea</taxon>
        <taxon>Araneidae</taxon>
        <taxon>Larinioides</taxon>
    </lineage>
</organism>
<evidence type="ECO:0000313" key="11">
    <source>
        <dbReference type="Proteomes" id="UP001497382"/>
    </source>
</evidence>
<feature type="transmembrane region" description="Helical" evidence="8">
    <location>
        <begin position="263"/>
        <end position="284"/>
    </location>
</feature>
<dbReference type="GO" id="GO:0098554">
    <property type="term" value="C:cytoplasmic side of endoplasmic reticulum membrane"/>
    <property type="evidence" value="ECO:0007669"/>
    <property type="project" value="TreeGrafter"/>
</dbReference>
<dbReference type="GO" id="GO:0098553">
    <property type="term" value="C:lumenal side of endoplasmic reticulum membrane"/>
    <property type="evidence" value="ECO:0007669"/>
    <property type="project" value="TreeGrafter"/>
</dbReference>
<reference evidence="10 11" key="1">
    <citation type="submission" date="2024-04" db="EMBL/GenBank/DDBJ databases">
        <authorList>
            <person name="Rising A."/>
            <person name="Reimegard J."/>
            <person name="Sonavane S."/>
            <person name="Akerstrom W."/>
            <person name="Nylinder S."/>
            <person name="Hedman E."/>
            <person name="Kallberg Y."/>
        </authorList>
    </citation>
    <scope>NUCLEOTIDE SEQUENCE [LARGE SCALE GENOMIC DNA]</scope>
</reference>
<dbReference type="GO" id="GO:0030660">
    <property type="term" value="C:Golgi-associated vesicle membrane"/>
    <property type="evidence" value="ECO:0007669"/>
    <property type="project" value="TreeGrafter"/>
</dbReference>
<feature type="region of interest" description="Disordered" evidence="7">
    <location>
        <begin position="528"/>
        <end position="572"/>
    </location>
</feature>
<dbReference type="SMART" id="SM00730">
    <property type="entry name" value="PSN"/>
    <property type="match status" value="1"/>
</dbReference>
<keyword evidence="5 8" id="KW-1133">Transmembrane helix</keyword>
<dbReference type="EMBL" id="CAXIEN010000001">
    <property type="protein sequence ID" value="CAL1261041.1"/>
    <property type="molecule type" value="Genomic_DNA"/>
</dbReference>
<dbReference type="InterPro" id="IPR006639">
    <property type="entry name" value="Preselin/SPP"/>
</dbReference>
<accession>A0AAV1YQP3</accession>
<feature type="transmembrane region" description="Helical" evidence="8">
    <location>
        <begin position="360"/>
        <end position="380"/>
    </location>
</feature>
<feature type="domain" description="PA" evidence="9">
    <location>
        <begin position="83"/>
        <end position="153"/>
    </location>
</feature>
<dbReference type="PANTHER" id="PTHR12174:SF103">
    <property type="entry name" value="INTRAMEMBRANE PROTEASE (IMPAS) FAMILY"/>
    <property type="match status" value="1"/>
</dbReference>
<feature type="transmembrane region" description="Helical" evidence="8">
    <location>
        <begin position="305"/>
        <end position="326"/>
    </location>
</feature>
<keyword evidence="6 8" id="KW-0472">Membrane</keyword>
<comment type="similarity">
    <text evidence="2">Belongs to the peptidase A22B family.</text>
</comment>
<evidence type="ECO:0000259" key="9">
    <source>
        <dbReference type="Pfam" id="PF02225"/>
    </source>
</evidence>
<feature type="transmembrane region" description="Helical" evidence="8">
    <location>
        <begin position="174"/>
        <end position="193"/>
    </location>
</feature>
<dbReference type="CDD" id="cd00538">
    <property type="entry name" value="PA"/>
    <property type="match status" value="1"/>
</dbReference>
<evidence type="ECO:0000256" key="1">
    <source>
        <dbReference type="ARBA" id="ARBA00004127"/>
    </source>
</evidence>
<evidence type="ECO:0000256" key="7">
    <source>
        <dbReference type="SAM" id="MobiDB-lite"/>
    </source>
</evidence>
<dbReference type="Gene3D" id="3.50.30.30">
    <property type="match status" value="1"/>
</dbReference>
<dbReference type="GO" id="GO:0005765">
    <property type="term" value="C:lysosomal membrane"/>
    <property type="evidence" value="ECO:0007669"/>
    <property type="project" value="TreeGrafter"/>
</dbReference>
<comment type="caution">
    <text evidence="10">The sequence shown here is derived from an EMBL/GenBank/DDBJ whole genome shotgun (WGS) entry which is preliminary data.</text>
</comment>
<feature type="transmembrane region" description="Helical" evidence="8">
    <location>
        <begin position="481"/>
        <end position="499"/>
    </location>
</feature>
<evidence type="ECO:0000256" key="2">
    <source>
        <dbReference type="ARBA" id="ARBA00006859"/>
    </source>
</evidence>
<evidence type="ECO:0000256" key="3">
    <source>
        <dbReference type="ARBA" id="ARBA00022692"/>
    </source>
</evidence>
<feature type="transmembrane region" description="Helical" evidence="8">
    <location>
        <begin position="452"/>
        <end position="475"/>
    </location>
</feature>
<sequence>MAGSSRTVCSRIVVSVTYIFALFKISSGTTNEYGVLAAESSTEKENFCIIYFKEFGSLPEEKSKAEFHILLDDSKLDWCEDHPESDPNSKVVLLSRGNCSISIQALNIQERGGKGVFFITHSGKVANINLNDTAADSINITLGLISENSAERLKEMGNTVTIKLFAPQSINFDFSLLIIWIIAMITVSIGSYWSGHIRFAIYCNEMSSLPGVQRELPNKPSVRVNTVEESSLNVSTYAIGAFVLCMGLMLVLLYFLYDYLVYFIIGLFVLASILSVHSCLEPLVLRIKGSFCKSEFRCGGTSCHIDFRQVVLVAFAIAISVFWVVIRKEKHAWVLQDILGVAFCIHMLKSIRLPSLKICFVLLVLLFFYDIFFVFVTPYFTVKGESVMEEVATGGSSAEQLPMVLRVVHFGFDPLAVCYKQFSILGFGDILVPGLLISYCHGFDLVTSKKRIYFITTVVMYGIGLLVTFGALFLMSTAQPALLYLVPCTLLPTLILGWFRGELSTLWKGFKVVQPAEASKFPDVQVAGCEPTSETAPASPSESAVDNYGPKDVINPSEGTHDKSGERNYLLQ</sequence>
<evidence type="ECO:0000313" key="10">
    <source>
        <dbReference type="EMBL" id="CAL1261041.1"/>
    </source>
</evidence>
<keyword evidence="3 8" id="KW-0812">Transmembrane</keyword>
<keyword evidence="4" id="KW-0378">Hydrolase</keyword>
<dbReference type="Proteomes" id="UP001497382">
    <property type="component" value="Unassembled WGS sequence"/>
</dbReference>
<dbReference type="InterPro" id="IPR007369">
    <property type="entry name" value="Peptidase_A22B_SPP"/>
</dbReference>
<feature type="transmembrane region" description="Helical" evidence="8">
    <location>
        <begin position="237"/>
        <end position="257"/>
    </location>
</feature>
<dbReference type="AlphaFoldDB" id="A0AAV1YQP3"/>
<name>A0AAV1YQP3_9ARAC</name>
<evidence type="ECO:0000256" key="4">
    <source>
        <dbReference type="ARBA" id="ARBA00022801"/>
    </source>
</evidence>
<dbReference type="InterPro" id="IPR003137">
    <property type="entry name" value="PA_domain"/>
</dbReference>
<feature type="transmembrane region" description="Helical" evidence="8">
    <location>
        <begin position="422"/>
        <end position="440"/>
    </location>
</feature>
<dbReference type="PANTHER" id="PTHR12174">
    <property type="entry name" value="SIGNAL PEPTIDE PEPTIDASE"/>
    <property type="match status" value="1"/>
</dbReference>
<comment type="subcellular location">
    <subcellularLocation>
        <location evidence="1">Endomembrane system</location>
        <topology evidence="1">Multi-pass membrane protein</topology>
    </subcellularLocation>
</comment>
<evidence type="ECO:0000256" key="6">
    <source>
        <dbReference type="ARBA" id="ARBA00023136"/>
    </source>
</evidence>
<dbReference type="Pfam" id="PF04258">
    <property type="entry name" value="Peptidase_A22B"/>
    <property type="match status" value="1"/>
</dbReference>
<gene>
    <name evidence="10" type="ORF">LARSCL_LOCUS174</name>
</gene>